<dbReference type="Proteomes" id="UP000092154">
    <property type="component" value="Unassembled WGS sequence"/>
</dbReference>
<evidence type="ECO:0000313" key="1">
    <source>
        <dbReference type="EMBL" id="OAX42728.1"/>
    </source>
</evidence>
<reference evidence="1 2" key="1">
    <citation type="submission" date="2016-06" db="EMBL/GenBank/DDBJ databases">
        <title>Comparative genomics of the ectomycorrhizal sister species Rhizopogon vinicolor and Rhizopogon vesiculosus (Basidiomycota: Boletales) reveals a divergence of the mating type B locus.</title>
        <authorList>
            <consortium name="DOE Joint Genome Institute"/>
            <person name="Mujic A.B."/>
            <person name="Kuo A."/>
            <person name="Tritt A."/>
            <person name="Lipzen A."/>
            <person name="Chen C."/>
            <person name="Johnson J."/>
            <person name="Sharma A."/>
            <person name="Barry K."/>
            <person name="Grigoriev I.V."/>
            <person name="Spatafora J.W."/>
        </authorList>
    </citation>
    <scope>NUCLEOTIDE SEQUENCE [LARGE SCALE GENOMIC DNA]</scope>
    <source>
        <strain evidence="1 2">AM-OR11-026</strain>
    </source>
</reference>
<evidence type="ECO:0008006" key="3">
    <source>
        <dbReference type="Google" id="ProtNLM"/>
    </source>
</evidence>
<sequence>MVIQSTLSTHILSVALPRAIQSDMVTVSVKKGDRLDIVADAWHMEIDCHYEWQVHFAPGDADMPSVRARFASDGKLSISVQRRILGQAYGCSPPCGQTAGTRF</sequence>
<dbReference type="STRING" id="1314800.A0A1B7ND22"/>
<gene>
    <name evidence="1" type="ORF">K503DRAFT_682769</name>
</gene>
<dbReference type="OrthoDB" id="3253535at2759"/>
<evidence type="ECO:0000313" key="2">
    <source>
        <dbReference type="Proteomes" id="UP000092154"/>
    </source>
</evidence>
<accession>A0A1B7ND22</accession>
<protein>
    <recommendedName>
        <fullName evidence="3">SHSP domain-containing protein</fullName>
    </recommendedName>
</protein>
<dbReference type="EMBL" id="KV448151">
    <property type="protein sequence ID" value="OAX42728.1"/>
    <property type="molecule type" value="Genomic_DNA"/>
</dbReference>
<organism evidence="1 2">
    <name type="scientific">Rhizopogon vinicolor AM-OR11-026</name>
    <dbReference type="NCBI Taxonomy" id="1314800"/>
    <lineage>
        <taxon>Eukaryota</taxon>
        <taxon>Fungi</taxon>
        <taxon>Dikarya</taxon>
        <taxon>Basidiomycota</taxon>
        <taxon>Agaricomycotina</taxon>
        <taxon>Agaricomycetes</taxon>
        <taxon>Agaricomycetidae</taxon>
        <taxon>Boletales</taxon>
        <taxon>Suillineae</taxon>
        <taxon>Rhizopogonaceae</taxon>
        <taxon>Rhizopogon</taxon>
    </lineage>
</organism>
<proteinExistence type="predicted"/>
<keyword evidence="2" id="KW-1185">Reference proteome</keyword>
<dbReference type="InParanoid" id="A0A1B7ND22"/>
<dbReference type="AlphaFoldDB" id="A0A1B7ND22"/>
<name>A0A1B7ND22_9AGAM</name>